<dbReference type="InterPro" id="IPR010730">
    <property type="entry name" value="HET"/>
</dbReference>
<organism evidence="3 4">
    <name type="scientific">Colletotrichum orbiculare (strain 104-T / ATCC 96160 / CBS 514.97 / LARS 414 / MAFF 240422)</name>
    <name type="common">Cucumber anthracnose fungus</name>
    <name type="synonym">Colletotrichum lagenarium</name>
    <dbReference type="NCBI Taxonomy" id="1213857"/>
    <lineage>
        <taxon>Eukaryota</taxon>
        <taxon>Fungi</taxon>
        <taxon>Dikarya</taxon>
        <taxon>Ascomycota</taxon>
        <taxon>Pezizomycotina</taxon>
        <taxon>Sordariomycetes</taxon>
        <taxon>Hypocreomycetidae</taxon>
        <taxon>Glomerellales</taxon>
        <taxon>Glomerellaceae</taxon>
        <taxon>Colletotrichum</taxon>
        <taxon>Colletotrichum orbiculare species complex</taxon>
    </lineage>
</organism>
<evidence type="ECO:0000256" key="1">
    <source>
        <dbReference type="SAM" id="MobiDB-lite"/>
    </source>
</evidence>
<dbReference type="PANTHER" id="PTHR33112:SF8">
    <property type="entry name" value="HETEROKARYON INCOMPATIBILITY DOMAIN-CONTAINING PROTEIN"/>
    <property type="match status" value="1"/>
</dbReference>
<protein>
    <recommendedName>
        <fullName evidence="2">Heterokaryon incompatibility domain-containing protein</fullName>
    </recommendedName>
</protein>
<reference evidence="4" key="1">
    <citation type="journal article" date="2013" name="New Phytol.">
        <title>Comparative genomic and transcriptomic analyses reveal the hemibiotrophic stage shift of Colletotrichum fungi.</title>
        <authorList>
            <person name="Gan P."/>
            <person name="Ikeda K."/>
            <person name="Irieda H."/>
            <person name="Narusaka M."/>
            <person name="O'Connell R.J."/>
            <person name="Narusaka Y."/>
            <person name="Takano Y."/>
            <person name="Kubo Y."/>
            <person name="Shirasu K."/>
        </authorList>
    </citation>
    <scope>NUCLEOTIDE SEQUENCE [LARGE SCALE GENOMIC DNA]</scope>
    <source>
        <strain evidence="4">104-T / ATCC 96160 / CBS 514.97 / LARS 414 / MAFF 240422</strain>
    </source>
</reference>
<dbReference type="OrthoDB" id="5362512at2759"/>
<dbReference type="Pfam" id="PF06985">
    <property type="entry name" value="HET"/>
    <property type="match status" value="1"/>
</dbReference>
<dbReference type="STRING" id="1213857.A0A484FGH0"/>
<keyword evidence="4" id="KW-1185">Reference proteome</keyword>
<proteinExistence type="predicted"/>
<accession>A0A484FGH0</accession>
<gene>
    <name evidence="3" type="ORF">Cob_v010389</name>
</gene>
<comment type="caution">
    <text evidence="3">The sequence shown here is derived from an EMBL/GenBank/DDBJ whole genome shotgun (WGS) entry which is preliminary data.</text>
</comment>
<sequence length="591" mass="67254">MKVATHTNSSGGGGVHFVSKVASISSWRNGGADKFESCRSWLRQCTESHEECRYKKDYGKPTRLVAFDDKIARVVLTESLDVMPKYASLSYCWGLEPFTKLTVDNISAFLGGIVIEQLPKTFRDAMYVARKLGLSYIWIDALCIVQQGDDHMDWLTESGRMGSIYGGCHVTIAASSATSVHGGLFSEWKHYSGGFCARVTTTKHCTTRNFHSINIYAESSGNTALSRRAWTLQERLLSARVMYFGKTGIFWECRCAIKSEFLSDDLQWPLGEFFVRPEGKEWEWSFIVSHYTRAELSNPSDRLPALSGIARRQHEANGKHYLAGMWRERLVTQLAWFRNGIRKKRPSWRAPSWSWASIDSAVIYWYYWDHDRIVQELETYIDILDAWTTPSGPDAFGRVNDGLLSIACSTLVSGQLFESGDCDDTRGKRAFFNVAAQPLGTEDTQFPVWLDCLEDEETSSRSHVFLLPVFKGPTGVRRNRRRRDGKDSEEYGRQRAAETGDDWERQLAVRGLVLRACGGEADTDRRFFRVGMFDFANFGRVISYRTQEDRGFYRKFLQIMEVRGIEAANAGSDDAFSAHLQEQKDIRITIV</sequence>
<reference evidence="4" key="2">
    <citation type="journal article" date="2019" name="Mol. Plant Microbe Interact.">
        <title>Genome sequence resources for four phytopathogenic fungi from the Colletotrichum orbiculare species complex.</title>
        <authorList>
            <person name="Gan P."/>
            <person name="Tsushima A."/>
            <person name="Narusaka M."/>
            <person name="Narusaka Y."/>
            <person name="Takano Y."/>
            <person name="Kubo Y."/>
            <person name="Shirasu K."/>
        </authorList>
    </citation>
    <scope>GENOME REANNOTATION</scope>
    <source>
        <strain evidence="4">104-T / ATCC 96160 / CBS 514.97 / LARS 414 / MAFF 240422</strain>
    </source>
</reference>
<dbReference type="PANTHER" id="PTHR33112">
    <property type="entry name" value="DOMAIN PROTEIN, PUTATIVE-RELATED"/>
    <property type="match status" value="1"/>
</dbReference>
<feature type="region of interest" description="Disordered" evidence="1">
    <location>
        <begin position="476"/>
        <end position="497"/>
    </location>
</feature>
<evidence type="ECO:0000313" key="3">
    <source>
        <dbReference type="EMBL" id="TDZ16726.1"/>
    </source>
</evidence>
<evidence type="ECO:0000259" key="2">
    <source>
        <dbReference type="Pfam" id="PF06985"/>
    </source>
</evidence>
<feature type="compositionally biased region" description="Basic and acidic residues" evidence="1">
    <location>
        <begin position="484"/>
        <end position="497"/>
    </location>
</feature>
<dbReference type="EMBL" id="AMCV02000033">
    <property type="protein sequence ID" value="TDZ16726.1"/>
    <property type="molecule type" value="Genomic_DNA"/>
</dbReference>
<name>A0A484FGH0_COLOR</name>
<feature type="domain" description="Heterokaryon incompatibility" evidence="2">
    <location>
        <begin position="86"/>
        <end position="234"/>
    </location>
</feature>
<dbReference type="Proteomes" id="UP000014480">
    <property type="component" value="Unassembled WGS sequence"/>
</dbReference>
<dbReference type="AlphaFoldDB" id="A0A484FGH0"/>
<evidence type="ECO:0000313" key="4">
    <source>
        <dbReference type="Proteomes" id="UP000014480"/>
    </source>
</evidence>